<dbReference type="InterPro" id="IPR051127">
    <property type="entry name" value="Fungal_SecMet_Regulators"/>
</dbReference>
<dbReference type="SMART" id="SM00906">
    <property type="entry name" value="Fungal_trans"/>
    <property type="match status" value="1"/>
</dbReference>
<evidence type="ECO:0000259" key="6">
    <source>
        <dbReference type="PROSITE" id="PS50048"/>
    </source>
</evidence>
<dbReference type="SMART" id="SM00066">
    <property type="entry name" value="GAL4"/>
    <property type="match status" value="1"/>
</dbReference>
<dbReference type="GO" id="GO:0000978">
    <property type="term" value="F:RNA polymerase II cis-regulatory region sequence-specific DNA binding"/>
    <property type="evidence" value="ECO:0007669"/>
    <property type="project" value="TreeGrafter"/>
</dbReference>
<dbReference type="InterPro" id="IPR001138">
    <property type="entry name" value="Zn2Cys6_DnaBD"/>
</dbReference>
<dbReference type="PANTHER" id="PTHR47424">
    <property type="entry name" value="REGULATORY PROTEIN GAL4"/>
    <property type="match status" value="1"/>
</dbReference>
<evidence type="ECO:0000256" key="5">
    <source>
        <dbReference type="SAM" id="MobiDB-lite"/>
    </source>
</evidence>
<dbReference type="Gene3D" id="4.10.240.10">
    <property type="entry name" value="Zn(2)-C6 fungal-type DNA-binding domain"/>
    <property type="match status" value="1"/>
</dbReference>
<dbReference type="InterPro" id="IPR036864">
    <property type="entry name" value="Zn2-C6_fun-type_DNA-bd_sf"/>
</dbReference>
<proteinExistence type="predicted"/>
<dbReference type="CDD" id="cd12148">
    <property type="entry name" value="fungal_TF_MHR"/>
    <property type="match status" value="1"/>
</dbReference>
<feature type="region of interest" description="Disordered" evidence="5">
    <location>
        <begin position="81"/>
        <end position="146"/>
    </location>
</feature>
<dbReference type="Pfam" id="PF04082">
    <property type="entry name" value="Fungal_trans"/>
    <property type="match status" value="1"/>
</dbReference>
<dbReference type="GO" id="GO:0005634">
    <property type="term" value="C:nucleus"/>
    <property type="evidence" value="ECO:0007669"/>
    <property type="project" value="TreeGrafter"/>
</dbReference>
<dbReference type="EMBL" id="KL584975">
    <property type="protein sequence ID" value="KEQ88256.1"/>
    <property type="molecule type" value="Genomic_DNA"/>
</dbReference>
<dbReference type="SUPFAM" id="SSF57701">
    <property type="entry name" value="Zn2/Cys6 DNA-binding domain"/>
    <property type="match status" value="1"/>
</dbReference>
<dbReference type="RefSeq" id="XP_029764443.1">
    <property type="nucleotide sequence ID" value="XM_029900015.1"/>
</dbReference>
<evidence type="ECO:0000256" key="1">
    <source>
        <dbReference type="ARBA" id="ARBA00022723"/>
    </source>
</evidence>
<name>A0A074YN15_AURPU</name>
<evidence type="ECO:0000256" key="2">
    <source>
        <dbReference type="ARBA" id="ARBA00023015"/>
    </source>
</evidence>
<accession>A0A074YN15</accession>
<evidence type="ECO:0000256" key="3">
    <source>
        <dbReference type="ARBA" id="ARBA00023163"/>
    </source>
</evidence>
<dbReference type="OrthoDB" id="3364175at2759"/>
<sequence>MPPNRTSRKAASERACLECQKRKTRCVAAAEGDACAYCQKTGKTCAFDGPHERTPLTRRNLDAAEAHCRQLEMLLEELQGNANSGAEQTEAEPSQEIRVEPRRQLNAEDPPSGPYEWNEGLDAGTNDPSPDGEYSRDGMASLTRQGHGAGYLGKSSGFEILQSVSSLLPSGVNATTRSTGFDAGVSPTAANPGIFASMSNQSLATSSIQEQLITAYFLGYNAYYPILHEGTFRKQYAARKQMSPRSTWHITYYMVLAVGEWVSGYSSEENSIYYEAARSRISPEVLESGSLNNVQAFLLLGNYLQKRDRPNTGYNYIGIALRMALGLALHLELPPSAGVKPFDSHRRRILFWILCCFDCWFNITTGRPTLIPDSFVDIRVPSNVDESGLDSASTVVGEVSYPTTSSTVIALARLTKIANRVFTQFMCVSPSSDIDHQTSVMEHMIHTWHTSLPPYFFDSNVPSWFLGPRQIVLWKESNLLILLLLSSQRHHKDEHEKLSLGARCQSVSANVISGIASFCQTYAQILHCGLSWYAVYFTLQATLSYSAQYIFKRRLSIHTQEEYQDHETIIGQACQCLQSLISTSSAAARSLQIVLRLREMLRQAAGAQTGGTETDHFGAQNEQHAVPGGQAGELDHRHELSLQMAQGFQDGVFQPSPSNVGSYQPFDSYGIAELVLNEWSLAADPSLQALFDGMNDVGHPFQITE</sequence>
<dbReference type="HOGENOM" id="CLU_008599_2_4_1"/>
<dbReference type="GO" id="GO:0000435">
    <property type="term" value="P:positive regulation of transcription from RNA polymerase II promoter by galactose"/>
    <property type="evidence" value="ECO:0007669"/>
    <property type="project" value="TreeGrafter"/>
</dbReference>
<dbReference type="PROSITE" id="PS50048">
    <property type="entry name" value="ZN2_CY6_FUNGAL_2"/>
    <property type="match status" value="1"/>
</dbReference>
<evidence type="ECO:0000313" key="8">
    <source>
        <dbReference type="Proteomes" id="UP000030706"/>
    </source>
</evidence>
<keyword evidence="2" id="KW-0805">Transcription regulation</keyword>
<evidence type="ECO:0000313" key="7">
    <source>
        <dbReference type="EMBL" id="KEQ88256.1"/>
    </source>
</evidence>
<keyword evidence="3" id="KW-0804">Transcription</keyword>
<feature type="domain" description="Zn(2)-C6 fungal-type" evidence="6">
    <location>
        <begin position="15"/>
        <end position="47"/>
    </location>
</feature>
<keyword evidence="4" id="KW-0539">Nucleus</keyword>
<protein>
    <recommendedName>
        <fullName evidence="6">Zn(2)-C6 fungal-type domain-containing protein</fullName>
    </recommendedName>
</protein>
<dbReference type="PANTHER" id="PTHR47424:SF2">
    <property type="entry name" value="TRANSCRIPTION FACTOR DOMAIN-CONTAINING PROTEIN-RELATED"/>
    <property type="match status" value="1"/>
</dbReference>
<dbReference type="Proteomes" id="UP000030706">
    <property type="component" value="Unassembled WGS sequence"/>
</dbReference>
<dbReference type="InterPro" id="IPR007219">
    <property type="entry name" value="XnlR_reg_dom"/>
</dbReference>
<dbReference type="AlphaFoldDB" id="A0A074YN15"/>
<dbReference type="GO" id="GO:0000981">
    <property type="term" value="F:DNA-binding transcription factor activity, RNA polymerase II-specific"/>
    <property type="evidence" value="ECO:0007669"/>
    <property type="project" value="InterPro"/>
</dbReference>
<keyword evidence="8" id="KW-1185">Reference proteome</keyword>
<reference evidence="7 8" key="1">
    <citation type="journal article" date="2014" name="BMC Genomics">
        <title>Genome sequencing of four Aureobasidium pullulans varieties: biotechnological potential, stress tolerance, and description of new species.</title>
        <authorList>
            <person name="Gostin Ar C."/>
            <person name="Ohm R.A."/>
            <person name="Kogej T."/>
            <person name="Sonjak S."/>
            <person name="Turk M."/>
            <person name="Zajc J."/>
            <person name="Zalar P."/>
            <person name="Grube M."/>
            <person name="Sun H."/>
            <person name="Han J."/>
            <person name="Sharma A."/>
            <person name="Chiniquy J."/>
            <person name="Ngan C.Y."/>
            <person name="Lipzen A."/>
            <person name="Barry K."/>
            <person name="Grigoriev I.V."/>
            <person name="Gunde-Cimerman N."/>
        </authorList>
    </citation>
    <scope>NUCLEOTIDE SEQUENCE [LARGE SCALE GENOMIC DNA]</scope>
    <source>
        <strain evidence="7 8">EXF-150</strain>
    </source>
</reference>
<keyword evidence="1" id="KW-0479">Metal-binding</keyword>
<evidence type="ECO:0000256" key="4">
    <source>
        <dbReference type="ARBA" id="ARBA00023242"/>
    </source>
</evidence>
<gene>
    <name evidence="7" type="ORF">M438DRAFT_265334</name>
</gene>
<organism evidence="7 8">
    <name type="scientific">Aureobasidium pullulans EXF-150</name>
    <dbReference type="NCBI Taxonomy" id="1043002"/>
    <lineage>
        <taxon>Eukaryota</taxon>
        <taxon>Fungi</taxon>
        <taxon>Dikarya</taxon>
        <taxon>Ascomycota</taxon>
        <taxon>Pezizomycotina</taxon>
        <taxon>Dothideomycetes</taxon>
        <taxon>Dothideomycetidae</taxon>
        <taxon>Dothideales</taxon>
        <taxon>Saccotheciaceae</taxon>
        <taxon>Aureobasidium</taxon>
    </lineage>
</organism>
<dbReference type="CDD" id="cd00067">
    <property type="entry name" value="GAL4"/>
    <property type="match status" value="1"/>
</dbReference>
<dbReference type="GO" id="GO:0008270">
    <property type="term" value="F:zinc ion binding"/>
    <property type="evidence" value="ECO:0007669"/>
    <property type="project" value="InterPro"/>
</dbReference>
<feature type="compositionally biased region" description="Basic and acidic residues" evidence="5">
    <location>
        <begin position="95"/>
        <end position="106"/>
    </location>
</feature>
<dbReference type="GO" id="GO:0006351">
    <property type="term" value="P:DNA-templated transcription"/>
    <property type="evidence" value="ECO:0007669"/>
    <property type="project" value="InterPro"/>
</dbReference>
<dbReference type="GeneID" id="40742321"/>